<dbReference type="Proteomes" id="UP000887567">
    <property type="component" value="Unplaced"/>
</dbReference>
<evidence type="ECO:0000313" key="12">
    <source>
        <dbReference type="Proteomes" id="UP000887567"/>
    </source>
</evidence>
<evidence type="ECO:0000256" key="3">
    <source>
        <dbReference type="ARBA" id="ARBA00006792"/>
    </source>
</evidence>
<dbReference type="EnsemblMetazoa" id="XM_021058344.2">
    <property type="protein sequence ID" value="XP_020914003.1"/>
    <property type="gene ID" value="LOC110251615"/>
</dbReference>
<evidence type="ECO:0000256" key="1">
    <source>
        <dbReference type="ARBA" id="ARBA00002689"/>
    </source>
</evidence>
<evidence type="ECO:0000256" key="6">
    <source>
        <dbReference type="ARBA" id="ARBA00022989"/>
    </source>
</evidence>
<dbReference type="PANTHER" id="PTHR21304">
    <property type="entry name" value="MICOS COMPLEX SUBUNIT MIC10"/>
    <property type="match status" value="1"/>
</dbReference>
<dbReference type="InterPro" id="IPR007512">
    <property type="entry name" value="Mic10"/>
</dbReference>
<keyword evidence="6" id="KW-1133">Transmembrane helix</keyword>
<dbReference type="AlphaFoldDB" id="A0A913Y328"/>
<dbReference type="OrthoDB" id="1916310at2759"/>
<evidence type="ECO:0000313" key="11">
    <source>
        <dbReference type="EnsemblMetazoa" id="XP_020914003.1"/>
    </source>
</evidence>
<proteinExistence type="inferred from homology"/>
<keyword evidence="7 9" id="KW-0496">Mitochondrion</keyword>
<dbReference type="PANTHER" id="PTHR21304:SF0">
    <property type="entry name" value="MICOS COMPLEX SUBUNIT MIC10"/>
    <property type="match status" value="1"/>
</dbReference>
<dbReference type="RefSeq" id="XP_020914003.1">
    <property type="nucleotide sequence ID" value="XM_021058344.2"/>
</dbReference>
<keyword evidence="4" id="KW-0812">Transmembrane</keyword>
<dbReference type="GO" id="GO:0061617">
    <property type="term" value="C:MICOS complex"/>
    <property type="evidence" value="ECO:0007669"/>
    <property type="project" value="UniProtKB-UniRule"/>
</dbReference>
<reference evidence="11" key="1">
    <citation type="submission" date="2022-11" db="UniProtKB">
        <authorList>
            <consortium name="EnsemblMetazoa"/>
        </authorList>
    </citation>
    <scope>IDENTIFICATION</scope>
</reference>
<comment type="subunit">
    <text evidence="9">Component of the mitochondrial contact site and cristae organizing system (MICOS) complex.</text>
</comment>
<comment type="subcellular location">
    <subcellularLocation>
        <location evidence="2 9">Mitochondrion inner membrane</location>
        <topology evidence="2 9">Single-pass membrane protein</topology>
    </subcellularLocation>
</comment>
<feature type="compositionally biased region" description="Basic and acidic residues" evidence="10">
    <location>
        <begin position="96"/>
        <end position="115"/>
    </location>
</feature>
<dbReference type="Pfam" id="PF04418">
    <property type="entry name" value="DUF543"/>
    <property type="match status" value="1"/>
</dbReference>
<comment type="function">
    <text evidence="1 9">Component of the MICOS complex, a large protein complex of the mitochondrial inner membrane that plays crucial roles in the maintenance of crista junctions, inner membrane architecture, and formation of contact sites to the outer membrane.</text>
</comment>
<evidence type="ECO:0000256" key="2">
    <source>
        <dbReference type="ARBA" id="ARBA00004434"/>
    </source>
</evidence>
<dbReference type="KEGG" id="epa:110251615"/>
<evidence type="ECO:0000256" key="5">
    <source>
        <dbReference type="ARBA" id="ARBA00022792"/>
    </source>
</evidence>
<protein>
    <recommendedName>
        <fullName evidence="9">MICOS complex subunit MIC10</fullName>
    </recommendedName>
</protein>
<sequence>MAPIRKSEEEVGRIWDRCFVDTSIKAASGTLVGSIFSLIFFKRKAWPITLGLGIGIGAGYTNCRHQFWWRRHYRHPHFDGHKHRPSGPPFWRGPPFRKDKEQLNDKKEEAPKQTDPEPQTPQEKPADS</sequence>
<comment type="similarity">
    <text evidence="3 9">Belongs to the MICOS complex subunit Mic10 family.</text>
</comment>
<dbReference type="OMA" id="WPITLGL"/>
<evidence type="ECO:0000256" key="10">
    <source>
        <dbReference type="SAM" id="MobiDB-lite"/>
    </source>
</evidence>
<keyword evidence="12" id="KW-1185">Reference proteome</keyword>
<keyword evidence="5 9" id="KW-0999">Mitochondrion inner membrane</keyword>
<feature type="region of interest" description="Disordered" evidence="10">
    <location>
        <begin position="78"/>
        <end position="128"/>
    </location>
</feature>
<organism evidence="11 12">
    <name type="scientific">Exaiptasia diaphana</name>
    <name type="common">Tropical sea anemone</name>
    <name type="synonym">Aiptasia pulchella</name>
    <dbReference type="NCBI Taxonomy" id="2652724"/>
    <lineage>
        <taxon>Eukaryota</taxon>
        <taxon>Metazoa</taxon>
        <taxon>Cnidaria</taxon>
        <taxon>Anthozoa</taxon>
        <taxon>Hexacorallia</taxon>
        <taxon>Actiniaria</taxon>
        <taxon>Aiptasiidae</taxon>
        <taxon>Exaiptasia</taxon>
    </lineage>
</organism>
<name>A0A913Y328_EXADI</name>
<keyword evidence="8" id="KW-0472">Membrane</keyword>
<evidence type="ECO:0000256" key="7">
    <source>
        <dbReference type="ARBA" id="ARBA00023128"/>
    </source>
</evidence>
<evidence type="ECO:0000256" key="9">
    <source>
        <dbReference type="RuleBase" id="RU363011"/>
    </source>
</evidence>
<evidence type="ECO:0000256" key="4">
    <source>
        <dbReference type="ARBA" id="ARBA00022692"/>
    </source>
</evidence>
<evidence type="ECO:0000256" key="8">
    <source>
        <dbReference type="ARBA" id="ARBA00023136"/>
    </source>
</evidence>
<dbReference type="GeneID" id="110251615"/>
<accession>A0A913Y328</accession>